<keyword evidence="4 5" id="KW-0802">TPR repeat</keyword>
<dbReference type="PANTHER" id="PTHR47870">
    <property type="entry name" value="CYTOCHROME C-TYPE BIOGENESIS PROTEIN CCMH"/>
    <property type="match status" value="1"/>
</dbReference>
<evidence type="ECO:0000256" key="4">
    <source>
        <dbReference type="ARBA" id="ARBA00022803"/>
    </source>
</evidence>
<evidence type="ECO:0000256" key="1">
    <source>
        <dbReference type="ARBA" id="ARBA00004196"/>
    </source>
</evidence>
<organism evidence="8 9">
    <name type="scientific">Seminibacterium arietis</name>
    <dbReference type="NCBI Taxonomy" id="1173502"/>
    <lineage>
        <taxon>Bacteria</taxon>
        <taxon>Pseudomonadati</taxon>
        <taxon>Pseudomonadota</taxon>
        <taxon>Gammaproteobacteria</taxon>
        <taxon>Pasteurellales</taxon>
        <taxon>Pasteurellaceae</taxon>
        <taxon>Seminibacterium</taxon>
    </lineage>
</organism>
<dbReference type="EMBL" id="JBHTJN010000026">
    <property type="protein sequence ID" value="MFD0966893.1"/>
    <property type="molecule type" value="Genomic_DNA"/>
</dbReference>
<keyword evidence="9" id="KW-1185">Reference proteome</keyword>
<dbReference type="Proteomes" id="UP001596996">
    <property type="component" value="Unassembled WGS sequence"/>
</dbReference>
<dbReference type="PROSITE" id="PS50005">
    <property type="entry name" value="TPR"/>
    <property type="match status" value="1"/>
</dbReference>
<dbReference type="InterPro" id="IPR056413">
    <property type="entry name" value="TPR_CcmH_CycH"/>
</dbReference>
<dbReference type="InterPro" id="IPR017560">
    <property type="entry name" value="Cyt_c_biogenesis_CcmI"/>
</dbReference>
<dbReference type="SMART" id="SM00028">
    <property type="entry name" value="TPR"/>
    <property type="match status" value="2"/>
</dbReference>
<evidence type="ECO:0000256" key="6">
    <source>
        <dbReference type="SAM" id="Phobius"/>
    </source>
</evidence>
<dbReference type="InterPro" id="IPR019734">
    <property type="entry name" value="TPR_rpt"/>
</dbReference>
<evidence type="ECO:0000256" key="3">
    <source>
        <dbReference type="ARBA" id="ARBA00022748"/>
    </source>
</evidence>
<evidence type="ECO:0000313" key="9">
    <source>
        <dbReference type="Proteomes" id="UP001596996"/>
    </source>
</evidence>
<evidence type="ECO:0000256" key="5">
    <source>
        <dbReference type="PROSITE-ProRule" id="PRU00339"/>
    </source>
</evidence>
<dbReference type="RefSeq" id="WP_380821836.1">
    <property type="nucleotide sequence ID" value="NZ_JBHTJN010000026.1"/>
</dbReference>
<evidence type="ECO:0000259" key="7">
    <source>
        <dbReference type="Pfam" id="PF23914"/>
    </source>
</evidence>
<comment type="subcellular location">
    <subcellularLocation>
        <location evidence="1">Cell envelope</location>
    </subcellularLocation>
</comment>
<dbReference type="Pfam" id="PF23914">
    <property type="entry name" value="TPR_CcmH_CycH"/>
    <property type="match status" value="1"/>
</dbReference>
<keyword evidence="2" id="KW-0677">Repeat</keyword>
<keyword evidence="6" id="KW-0472">Membrane</keyword>
<dbReference type="PANTHER" id="PTHR47870:SF1">
    <property type="entry name" value="CYTOCHROME C-TYPE BIOGENESIS PROTEIN CCMH"/>
    <property type="match status" value="1"/>
</dbReference>
<evidence type="ECO:0000256" key="2">
    <source>
        <dbReference type="ARBA" id="ARBA00022737"/>
    </source>
</evidence>
<feature type="repeat" description="TPR" evidence="5">
    <location>
        <begin position="167"/>
        <end position="200"/>
    </location>
</feature>
<comment type="caution">
    <text evidence="8">The sequence shown here is derived from an EMBL/GenBank/DDBJ whole genome shotgun (WGS) entry which is preliminary data.</text>
</comment>
<evidence type="ECO:0000313" key="8">
    <source>
        <dbReference type="EMBL" id="MFD0966893.1"/>
    </source>
</evidence>
<keyword evidence="6" id="KW-0812">Transmembrane</keyword>
<feature type="domain" description="Cytochrome c-type biogenesis protein H TPR" evidence="7">
    <location>
        <begin position="123"/>
        <end position="275"/>
    </location>
</feature>
<gene>
    <name evidence="8" type="primary">ccmI</name>
    <name evidence="8" type="ORF">ACFQ02_08620</name>
</gene>
<dbReference type="InterPro" id="IPR011990">
    <property type="entry name" value="TPR-like_helical_dom_sf"/>
</dbReference>
<dbReference type="NCBIfam" id="TIGR03142">
    <property type="entry name" value="cytochro_ccmI"/>
    <property type="match status" value="1"/>
</dbReference>
<protein>
    <submittedName>
        <fullName evidence="8">C-type cytochrome biogenesis protein CcmI</fullName>
    </submittedName>
</protein>
<reference evidence="9" key="1">
    <citation type="journal article" date="2019" name="Int. J. Syst. Evol. Microbiol.">
        <title>The Global Catalogue of Microorganisms (GCM) 10K type strain sequencing project: providing services to taxonomists for standard genome sequencing and annotation.</title>
        <authorList>
            <consortium name="The Broad Institute Genomics Platform"/>
            <consortium name="The Broad Institute Genome Sequencing Center for Infectious Disease"/>
            <person name="Wu L."/>
            <person name="Ma J."/>
        </authorList>
    </citation>
    <scope>NUCLEOTIDE SEQUENCE [LARGE SCALE GENOMIC DNA]</scope>
    <source>
        <strain evidence="9">CCUG 61707</strain>
    </source>
</reference>
<dbReference type="SUPFAM" id="SSF48452">
    <property type="entry name" value="TPR-like"/>
    <property type="match status" value="1"/>
</dbReference>
<name>A0ABW3IAJ1_9PAST</name>
<feature type="transmembrane region" description="Helical" evidence="6">
    <location>
        <begin position="93"/>
        <end position="113"/>
    </location>
</feature>
<keyword evidence="6" id="KW-1133">Transmembrane helix</keyword>
<dbReference type="Gene3D" id="1.25.40.10">
    <property type="entry name" value="Tetratricopeptide repeat domain"/>
    <property type="match status" value="1"/>
</dbReference>
<sequence length="299" mass="34850">MNFWVISLLLTFITALICFYPLLCQKWGNINHKTRDDLNKALYFNRLQEIDDDEKRGLLENSTQLKTELQKTLLQDITEDSSRLTKANNFSKIWFISATLFLFIIAMLSYLPIGNWQMEKVLEENYQKLPHFYTKMQEEQSKPLTEIELQQFTVALRFKLQKHPNSAEDWWTLGQLAMALQKGQLAHDSYAKATALDPENVTYKLAFARVLMFSQNDMDKNQGQNLLKEVLRKDHTNIEALSLLAFQYFEKGEYKMAAVSWAMMLRLLPENDSRIPLIEKSINAAREALADLEQAKPKK</sequence>
<dbReference type="InterPro" id="IPR051263">
    <property type="entry name" value="C-type_cytochrome_biogenesis"/>
</dbReference>
<keyword evidence="3" id="KW-0201">Cytochrome c-type biogenesis</keyword>
<accession>A0ABW3IAJ1</accession>
<proteinExistence type="predicted"/>